<feature type="transmembrane region" description="Helical" evidence="5">
    <location>
        <begin position="50"/>
        <end position="72"/>
    </location>
</feature>
<dbReference type="RefSeq" id="WP_166780897.1">
    <property type="nucleotide sequence ID" value="NZ_JAAOYO010000004.1"/>
</dbReference>
<evidence type="ECO:0000256" key="3">
    <source>
        <dbReference type="ARBA" id="ARBA00022989"/>
    </source>
</evidence>
<feature type="transmembrane region" description="Helical" evidence="5">
    <location>
        <begin position="205"/>
        <end position="229"/>
    </location>
</feature>
<evidence type="ECO:0000313" key="8">
    <source>
        <dbReference type="Proteomes" id="UP001318300"/>
    </source>
</evidence>
<dbReference type="InterPro" id="IPR013525">
    <property type="entry name" value="ABC2_TM"/>
</dbReference>
<accession>A0ABX0TDI4</accession>
<dbReference type="Pfam" id="PF01061">
    <property type="entry name" value="ABC2_membrane"/>
    <property type="match status" value="1"/>
</dbReference>
<feature type="transmembrane region" description="Helical" evidence="5">
    <location>
        <begin position="165"/>
        <end position="185"/>
    </location>
</feature>
<keyword evidence="8" id="KW-1185">Reference proteome</keyword>
<evidence type="ECO:0000259" key="6">
    <source>
        <dbReference type="Pfam" id="PF01061"/>
    </source>
</evidence>
<comment type="caution">
    <text evidence="7">The sequence shown here is derived from an EMBL/GenBank/DDBJ whole genome shotgun (WGS) entry which is preliminary data.</text>
</comment>
<organism evidence="7 8">
    <name type="scientific">Curtobacterium salicis</name>
    <dbReference type="NCBI Taxonomy" id="1779862"/>
    <lineage>
        <taxon>Bacteria</taxon>
        <taxon>Bacillati</taxon>
        <taxon>Actinomycetota</taxon>
        <taxon>Actinomycetes</taxon>
        <taxon>Micrococcales</taxon>
        <taxon>Microbacteriaceae</taxon>
        <taxon>Curtobacterium</taxon>
    </lineage>
</organism>
<dbReference type="EMBL" id="JAAOYO010000004">
    <property type="protein sequence ID" value="NII41855.1"/>
    <property type="molecule type" value="Genomic_DNA"/>
</dbReference>
<keyword evidence="4 5" id="KW-0472">Membrane</keyword>
<feature type="transmembrane region" description="Helical" evidence="5">
    <location>
        <begin position="129"/>
        <end position="153"/>
    </location>
</feature>
<protein>
    <submittedName>
        <fullName evidence="7">ABC-2 type transport system permease protein</fullName>
    </submittedName>
</protein>
<name>A0ABX0TDI4_9MICO</name>
<evidence type="ECO:0000256" key="2">
    <source>
        <dbReference type="ARBA" id="ARBA00022692"/>
    </source>
</evidence>
<keyword evidence="3 5" id="KW-1133">Transmembrane helix</keyword>
<evidence type="ECO:0000256" key="5">
    <source>
        <dbReference type="SAM" id="Phobius"/>
    </source>
</evidence>
<comment type="subcellular location">
    <subcellularLocation>
        <location evidence="1">Membrane</location>
        <topology evidence="1">Multi-pass membrane protein</topology>
    </subcellularLocation>
</comment>
<reference evidence="7 8" key="1">
    <citation type="submission" date="2020-03" db="EMBL/GenBank/DDBJ databases">
        <title>Above-ground endophytic microbial communities from plants in different locations in the United States.</title>
        <authorList>
            <person name="Frank C."/>
        </authorList>
    </citation>
    <scope>NUCLEOTIDE SEQUENCE [LARGE SCALE GENOMIC DNA]</scope>
    <source>
        <strain evidence="7 8">WW7</strain>
    </source>
</reference>
<evidence type="ECO:0000256" key="1">
    <source>
        <dbReference type="ARBA" id="ARBA00004141"/>
    </source>
</evidence>
<proteinExistence type="predicted"/>
<feature type="transmembrane region" description="Helical" evidence="5">
    <location>
        <begin position="92"/>
        <end position="117"/>
    </location>
</feature>
<dbReference type="Proteomes" id="UP001318300">
    <property type="component" value="Unassembled WGS sequence"/>
</dbReference>
<sequence>MRALRLTAFHGRQLLRVPFFLHQALTTPLVFEWLRAIGLEGAGAAIQGDLWLLAGIAGMWSTTTLAVGIIGFQRFQGTLEHLATSVLRPGAVFGSLAVSAMLIGLPGFPLAFAAQALTSGNPSIRWSDALVVAGAALACAASSSVLAAVFVLFRSATVFEPLVLTPVWLVTGVVLPLSALPAWLVPLALVHPLTSTVLAVGRTSGAVLVPIASSVVVSTGWFAVAALALHLALRRVRISGTLGLG</sequence>
<gene>
    <name evidence="7" type="ORF">E9228_002513</name>
</gene>
<evidence type="ECO:0000256" key="4">
    <source>
        <dbReference type="ARBA" id="ARBA00023136"/>
    </source>
</evidence>
<feature type="domain" description="ABC-2 type transporter transmembrane" evidence="6">
    <location>
        <begin position="44"/>
        <end position="197"/>
    </location>
</feature>
<evidence type="ECO:0000313" key="7">
    <source>
        <dbReference type="EMBL" id="NII41855.1"/>
    </source>
</evidence>
<keyword evidence="2 5" id="KW-0812">Transmembrane</keyword>